<dbReference type="Proteomes" id="UP000001343">
    <property type="component" value="Unassembled WGS sequence"/>
</dbReference>
<organism evidence="1 2">
    <name type="scientific">Leptospira mayottensis 200901122</name>
    <dbReference type="NCBI Taxonomy" id="1193010"/>
    <lineage>
        <taxon>Bacteria</taxon>
        <taxon>Pseudomonadati</taxon>
        <taxon>Spirochaetota</taxon>
        <taxon>Spirochaetia</taxon>
        <taxon>Leptospirales</taxon>
        <taxon>Leptospiraceae</taxon>
        <taxon>Leptospira</taxon>
    </lineage>
</organism>
<name>A0AA87MM83_9LEPT</name>
<dbReference type="EMBL" id="AKWM02000065">
    <property type="protein sequence ID" value="EKR98916.1"/>
    <property type="molecule type" value="Genomic_DNA"/>
</dbReference>
<reference evidence="1 2" key="1">
    <citation type="journal article" date="2014" name="Int. J. Syst. Evol. Microbiol.">
        <title>Leptospira mayottensis sp. nov., a pathogenic species of the genus Leptospira isolated from humans.</title>
        <authorList>
            <person name="Bourhy P."/>
            <person name="Collet L."/>
            <person name="Brisse S."/>
            <person name="Picardeau M."/>
        </authorList>
    </citation>
    <scope>NUCLEOTIDE SEQUENCE [LARGE SCALE GENOMIC DNA]</scope>
    <source>
        <strain evidence="1 2">200901122</strain>
    </source>
</reference>
<comment type="caution">
    <text evidence="1">The sequence shown here is derived from an EMBL/GenBank/DDBJ whole genome shotgun (WGS) entry which is preliminary data.</text>
</comment>
<evidence type="ECO:0000313" key="2">
    <source>
        <dbReference type="Proteomes" id="UP000001343"/>
    </source>
</evidence>
<accession>A0AA87MM83</accession>
<dbReference type="AlphaFoldDB" id="A0AA87MM83"/>
<gene>
    <name evidence="1" type="ORF">LEP1GSC125_2360</name>
</gene>
<sequence>MVTYFKRRVIGILHSCKTKSFGKAVLKSNTIWNEIDF</sequence>
<protein>
    <submittedName>
        <fullName evidence="1">Uncharacterized protein</fullName>
    </submittedName>
</protein>
<proteinExistence type="predicted"/>
<evidence type="ECO:0000313" key="1">
    <source>
        <dbReference type="EMBL" id="EKR98916.1"/>
    </source>
</evidence>